<evidence type="ECO:0000259" key="11">
    <source>
        <dbReference type="PROSITE" id="PS50853"/>
    </source>
</evidence>
<keyword evidence="5 9" id="KW-1133">Transmembrane helix</keyword>
<feature type="domain" description="Ig-like" evidence="10">
    <location>
        <begin position="57"/>
        <end position="155"/>
    </location>
</feature>
<evidence type="ECO:0000313" key="13">
    <source>
        <dbReference type="WBParaSite" id="TCONS_00013461.p1"/>
    </source>
</evidence>
<reference evidence="13" key="1">
    <citation type="submission" date="2024-02" db="UniProtKB">
        <authorList>
            <consortium name="WormBaseParasite"/>
        </authorList>
    </citation>
    <scope>IDENTIFICATION</scope>
</reference>
<protein>
    <submittedName>
        <fullName evidence="13">Neuroglian</fullName>
    </submittedName>
</protein>
<feature type="domain" description="Ig-like" evidence="10">
    <location>
        <begin position="1671"/>
        <end position="1740"/>
    </location>
</feature>
<feature type="domain" description="Ig-like" evidence="10">
    <location>
        <begin position="326"/>
        <end position="407"/>
    </location>
</feature>
<evidence type="ECO:0000256" key="2">
    <source>
        <dbReference type="ARBA" id="ARBA00022692"/>
    </source>
</evidence>
<name>A0AAF5DJR1_STRER</name>
<keyword evidence="6 9" id="KW-0472">Membrane</keyword>
<dbReference type="InterPro" id="IPR036179">
    <property type="entry name" value="Ig-like_dom_sf"/>
</dbReference>
<organism evidence="12 13">
    <name type="scientific">Strongyloides stercoralis</name>
    <name type="common">Threadworm</name>
    <dbReference type="NCBI Taxonomy" id="6248"/>
    <lineage>
        <taxon>Eukaryota</taxon>
        <taxon>Metazoa</taxon>
        <taxon>Ecdysozoa</taxon>
        <taxon>Nematoda</taxon>
        <taxon>Chromadorea</taxon>
        <taxon>Rhabditida</taxon>
        <taxon>Tylenchina</taxon>
        <taxon>Panagrolaimomorpha</taxon>
        <taxon>Strongyloidoidea</taxon>
        <taxon>Strongyloididae</taxon>
        <taxon>Strongyloides</taxon>
    </lineage>
</organism>
<dbReference type="Pfam" id="PF00041">
    <property type="entry name" value="fn3"/>
    <property type="match status" value="3"/>
</dbReference>
<dbReference type="FunFam" id="2.60.40.10:FF:000035">
    <property type="entry name" value="Contactin 1"/>
    <property type="match status" value="1"/>
</dbReference>
<feature type="compositionally biased region" description="Basic and acidic residues" evidence="8">
    <location>
        <begin position="1227"/>
        <end position="1247"/>
    </location>
</feature>
<sequence>MANLAIKIFCNRQLSLNFPLLLIILLIIYTSTVTSVVKIDWASIPSPPKLIHEPNDPIIYFTVENTISSNAEMLDYLKERTLRCSGISNPPPIYTWKKNGKPFNLAMYSDRIAQKPSDGSFVFSRLTADDEGEYQCEVSNDNGIHYFPKQRAEIVKVELGEPYSRNCTPPESNPPARVYWIFKGDEEGSFDSINSSHISTNEDGTIFFHYVKESDFKPNRYYTCTAENTKLKDYKFGSQFSLQVTTNRRRSLSSNVPPAEHPEPKPKWYHNGRIISEDNNDGFLFESYGKTLVFNVTMNKAGKYDCKFPAHSDIDRSFNVVVEAAPYWPDQPPANTNTSEGETVVFDCKTSGKPPPVVTFYKNGVEMINPKAGEKWVIDGSRLTIYDVRKGIHGAGDNAVYQCKAENKHGYLWTNFYLNLLAFKPQLLEDSGEVEAVEGKELELSCKFFASPIANITWESPNLLGIAHEIVPVDSNGVGKLIITNVNEDSEGEYKCIGKNKYGIATGAAKVSVRKPTHLASFDEPSLVHIAGETLKLPCSAHHDNRLEVTYEWLVNGKPLDQDRLDSGAYEIDSDNTLIIKNPTQYDSAEYVCNANTKLDSATKSIQITIQDVPAPPHAAYITDCNEKDYTVKVNFEHLEDANVISPVKEFWSQYLPDPDVDNTAWRTHPVPVFAEQNEHIENGQRMVRASLTISLKPYGRYVFRVIARNAVGDSAPMKVKGSCETSPKAPFRNPSGVIVQGSQPDNLVVYWNAMPREEWNGPNFGYEIQYKPKSGNQWKTIEVSDPFANKQSIEFDEDRPYEPYEVQVIAKNELGPAIVSPETIEGRTGEGDPGVTPTNFKLLKAGSTTAEFSWDPIDPSAVNGNFTGYQITHWHVDEEDDEYFNDFEDSYKDSKSIKRRYTKNNRIKRSFNEESSLKIPNNKKTIIFSPKATSGIVTGLKPNAINYAQIAVLNGQNAGTPTEPISFRTEEGVPTPVRRLGAYPLNNRSPGENSVIMVRWDKPKNLHGNLQHYTVEYCSIDESSGKTLQCNSPEVIPYDKTEIRLTNLSPDTKYRIKVYGNTNAGDGAPNSVDVKTLSDEVATDLHPETPTLTNIKVDNINLTFVPGDFDENTKRPVGNSHIVQYREKGSDEWIALPTDDDTLEANIKGLEPGTKYDVQVVAQYTDEDGNIRQTPSRIHHIQTIGTSSRFGRFWWILLILLLILLLLILLCILCLILRQRGQKYPVSEKERLQGREPMLGKDRNFGEYENGTNEEGRSLAGHSQTGSETDSMAEYGDGDPGRFTEDGSFIGQYVPTKTLAPNKKYLLSIAFYKRRKKTKKLKLVCKINVSLPVDKNYTYYAFYTYYNVSAQNFTFRKLILYKFLFFFIFFKNIMSSFSSSIEYNLYDVEGKHIFDNELIVSCENIQKNIFILMEKLENCIFIIIDNKHNFMDIRNNFQNDILNLIYKIDEDVHVIYNKVRIAIDSCNVKDDRLNFLLTIHKYQQAISVIIKELSECIEILENYHHQTSSIAVVGSIHSLNCFTSPYSFIYPKWYHNDKLIIDYKNDKRGKYKCILSTQPSNNRIFYVNIEGPPKWIYKPPIDTNVSEGEVVFFYCNTTGKPNPKTTFYKNGVKINTLNDKYLIKDNKLTLFNAKYGIHGTGDNSIYQCKVENKHGILWSNFYLNIIEFKPKLIKKTIDIEVIEGNDVVLFCEFSSIPTANITWKGFKNTTYEIIKTVNKNKQKIRLKYINKSSEGKYICKGINKYGFDEGIINVIVRNKTKFIVENDTSIIHLAGDNLKLSCKATYDKKLTVKYEWLIDNKNINKNKFGYYISVKCKVSTELNFIEKNFQITIVDVPNPVKMVSVTECNPEKRYAKIYFEHFEDAYLYSPVTEFWIQYLIDSYNDSESWTTHSIPIIAENYEYINKDIRIVHASIIIYLKPYCHYQFRILARNSIGDSTPKLANEICTTSPDFPYTHPTNVRIESIKFNTITVFWNIIQREYWNGPNFRYEIHYKPSLNNTWNIKKINNPLQNNDYIVFDDNIPSELVDVKVLSVNDIGVGIEIPNIVQGKTGLLLIDNLNISNSYSDRTTRRIIRIFNKERLEDNSFFVIVIFIAIVIFQFFLFVICLCKKKSHIDKETLDVKQSLISSLKNKK</sequence>
<comment type="subcellular location">
    <subcellularLocation>
        <location evidence="1">Membrane</location>
        <topology evidence="1">Single-pass type I membrane protein</topology>
    </subcellularLocation>
</comment>
<feature type="domain" description="Fibronectin type-III" evidence="11">
    <location>
        <begin position="734"/>
        <end position="832"/>
    </location>
</feature>
<dbReference type="InterPro" id="IPR013783">
    <property type="entry name" value="Ig-like_fold"/>
</dbReference>
<dbReference type="GO" id="GO:0007411">
    <property type="term" value="P:axon guidance"/>
    <property type="evidence" value="ECO:0007669"/>
    <property type="project" value="TreeGrafter"/>
</dbReference>
<feature type="region of interest" description="Disordered" evidence="8">
    <location>
        <begin position="247"/>
        <end position="272"/>
    </location>
</feature>
<dbReference type="SMART" id="SM00408">
    <property type="entry name" value="IGc2"/>
    <property type="match status" value="6"/>
</dbReference>
<dbReference type="CDD" id="cd00063">
    <property type="entry name" value="FN3"/>
    <property type="match status" value="6"/>
</dbReference>
<dbReference type="InterPro" id="IPR003598">
    <property type="entry name" value="Ig_sub2"/>
</dbReference>
<dbReference type="InterPro" id="IPR007110">
    <property type="entry name" value="Ig-like_dom"/>
</dbReference>
<feature type="transmembrane region" description="Helical" evidence="9">
    <location>
        <begin position="1194"/>
        <end position="1218"/>
    </location>
</feature>
<dbReference type="SMART" id="SM00409">
    <property type="entry name" value="IG"/>
    <property type="match status" value="8"/>
</dbReference>
<evidence type="ECO:0000256" key="9">
    <source>
        <dbReference type="SAM" id="Phobius"/>
    </source>
</evidence>
<dbReference type="PANTHER" id="PTHR44170:SF35">
    <property type="entry name" value="NEUROGLIAN"/>
    <property type="match status" value="1"/>
</dbReference>
<evidence type="ECO:0000256" key="4">
    <source>
        <dbReference type="ARBA" id="ARBA00022889"/>
    </source>
</evidence>
<feature type="transmembrane region" description="Helical" evidence="9">
    <location>
        <begin position="1360"/>
        <end position="1378"/>
    </location>
</feature>
<feature type="transmembrane region" description="Helical" evidence="9">
    <location>
        <begin position="20"/>
        <end position="41"/>
    </location>
</feature>
<dbReference type="Gene3D" id="2.60.40.10">
    <property type="entry name" value="Immunoglobulins"/>
    <property type="match status" value="15"/>
</dbReference>
<feature type="transmembrane region" description="Helical" evidence="9">
    <location>
        <begin position="2089"/>
        <end position="2111"/>
    </location>
</feature>
<dbReference type="AlphaFoldDB" id="A0AAF5DJR1"/>
<evidence type="ECO:0000256" key="5">
    <source>
        <dbReference type="ARBA" id="ARBA00022989"/>
    </source>
</evidence>
<evidence type="ECO:0000256" key="7">
    <source>
        <dbReference type="ARBA" id="ARBA00023157"/>
    </source>
</evidence>
<evidence type="ECO:0000256" key="1">
    <source>
        <dbReference type="ARBA" id="ARBA00004479"/>
    </source>
</evidence>
<dbReference type="InterPro" id="IPR036116">
    <property type="entry name" value="FN3_sf"/>
</dbReference>
<dbReference type="GO" id="GO:0005886">
    <property type="term" value="C:plasma membrane"/>
    <property type="evidence" value="ECO:0007669"/>
    <property type="project" value="TreeGrafter"/>
</dbReference>
<evidence type="ECO:0000256" key="6">
    <source>
        <dbReference type="ARBA" id="ARBA00023136"/>
    </source>
</evidence>
<feature type="domain" description="Ig-like" evidence="10">
    <location>
        <begin position="516"/>
        <end position="609"/>
    </location>
</feature>
<evidence type="ECO:0000313" key="12">
    <source>
        <dbReference type="Proteomes" id="UP000035681"/>
    </source>
</evidence>
<feature type="domain" description="Ig-like" evidence="10">
    <location>
        <begin position="160"/>
        <end position="245"/>
    </location>
</feature>
<keyword evidence="12" id="KW-1185">Reference proteome</keyword>
<feature type="domain" description="Fibronectin type-III" evidence="11">
    <location>
        <begin position="1087"/>
        <end position="1187"/>
    </location>
</feature>
<dbReference type="WBParaSite" id="TCONS_00013461.p1">
    <property type="protein sequence ID" value="TCONS_00013461.p1"/>
    <property type="gene ID" value="XLOC_008120"/>
</dbReference>
<dbReference type="PROSITE" id="PS50835">
    <property type="entry name" value="IG_LIKE"/>
    <property type="match status" value="7"/>
</dbReference>
<dbReference type="CDD" id="cd00096">
    <property type="entry name" value="Ig"/>
    <property type="match status" value="2"/>
</dbReference>
<dbReference type="GO" id="GO:0098609">
    <property type="term" value="P:cell-cell adhesion"/>
    <property type="evidence" value="ECO:0007669"/>
    <property type="project" value="TreeGrafter"/>
</dbReference>
<dbReference type="SUPFAM" id="SSF49265">
    <property type="entry name" value="Fibronectin type III"/>
    <property type="match status" value="4"/>
</dbReference>
<evidence type="ECO:0000256" key="3">
    <source>
        <dbReference type="ARBA" id="ARBA00022737"/>
    </source>
</evidence>
<feature type="compositionally biased region" description="Polar residues" evidence="8">
    <location>
        <begin position="1262"/>
        <end position="1271"/>
    </location>
</feature>
<keyword evidence="7" id="KW-1015">Disulfide bond</keyword>
<feature type="region of interest" description="Disordered" evidence="8">
    <location>
        <begin position="1227"/>
        <end position="1275"/>
    </location>
</feature>
<dbReference type="PANTHER" id="PTHR44170">
    <property type="entry name" value="PROTEIN SIDEKICK"/>
    <property type="match status" value="1"/>
</dbReference>
<evidence type="ECO:0000256" key="8">
    <source>
        <dbReference type="SAM" id="MobiDB-lite"/>
    </source>
</evidence>
<dbReference type="InterPro" id="IPR013098">
    <property type="entry name" value="Ig_I-set"/>
</dbReference>
<dbReference type="Proteomes" id="UP000035681">
    <property type="component" value="Unplaced"/>
</dbReference>
<dbReference type="Pfam" id="PF13927">
    <property type="entry name" value="Ig_3"/>
    <property type="match status" value="3"/>
</dbReference>
<feature type="domain" description="Fibronectin type-III" evidence="11">
    <location>
        <begin position="1958"/>
        <end position="2056"/>
    </location>
</feature>
<feature type="domain" description="Ig-like" evidence="10">
    <location>
        <begin position="425"/>
        <end position="512"/>
    </location>
</feature>
<feature type="compositionally biased region" description="Polar residues" evidence="8">
    <location>
        <begin position="247"/>
        <end position="256"/>
    </location>
</feature>
<dbReference type="InterPro" id="IPR003599">
    <property type="entry name" value="Ig_sub"/>
</dbReference>
<proteinExistence type="predicted"/>
<dbReference type="GO" id="GO:0030424">
    <property type="term" value="C:axon"/>
    <property type="evidence" value="ECO:0007669"/>
    <property type="project" value="TreeGrafter"/>
</dbReference>
<accession>A0AAF5DJR1</accession>
<dbReference type="Pfam" id="PF13882">
    <property type="entry name" value="Bravo_FIGEY"/>
    <property type="match status" value="1"/>
</dbReference>
<dbReference type="InterPro" id="IPR026966">
    <property type="entry name" value="Neurofascin/L1/NrCAM_C"/>
</dbReference>
<feature type="domain" description="Fibronectin type-III" evidence="11">
    <location>
        <begin position="974"/>
        <end position="1081"/>
    </location>
</feature>
<feature type="domain" description="Ig-like" evidence="10">
    <location>
        <begin position="1574"/>
        <end position="1653"/>
    </location>
</feature>
<dbReference type="PROSITE" id="PS50853">
    <property type="entry name" value="FN3"/>
    <property type="match status" value="4"/>
</dbReference>
<dbReference type="SUPFAM" id="SSF48726">
    <property type="entry name" value="Immunoglobulin"/>
    <property type="match status" value="8"/>
</dbReference>
<dbReference type="InterPro" id="IPR003961">
    <property type="entry name" value="FN3_dom"/>
</dbReference>
<dbReference type="Pfam" id="PF07679">
    <property type="entry name" value="I-set"/>
    <property type="match status" value="3"/>
</dbReference>
<keyword evidence="2 9" id="KW-0812">Transmembrane</keyword>
<keyword evidence="4" id="KW-0130">Cell adhesion</keyword>
<keyword evidence="3" id="KW-0677">Repeat</keyword>
<dbReference type="SMART" id="SM00060">
    <property type="entry name" value="FN3"/>
    <property type="match status" value="7"/>
</dbReference>
<evidence type="ECO:0000259" key="10">
    <source>
        <dbReference type="PROSITE" id="PS50835"/>
    </source>
</evidence>